<feature type="transmembrane region" description="Helical" evidence="2">
    <location>
        <begin position="29"/>
        <end position="48"/>
    </location>
</feature>
<dbReference type="PANTHER" id="PTHR21780:SF0">
    <property type="entry name" value="TRANSMEMBRANE PROTEIN 209"/>
    <property type="match status" value="1"/>
</dbReference>
<keyword evidence="2" id="KW-0472">Membrane</keyword>
<reference evidence="3 4" key="1">
    <citation type="journal article" date="2023" name="BMC Biol.">
        <title>The compact genome of the sponge Oopsacas minuta (Hexactinellida) is lacking key metazoan core genes.</title>
        <authorList>
            <person name="Santini S."/>
            <person name="Schenkelaars Q."/>
            <person name="Jourda C."/>
            <person name="Duchesne M."/>
            <person name="Belahbib H."/>
            <person name="Rocher C."/>
            <person name="Selva M."/>
            <person name="Riesgo A."/>
            <person name="Vervoort M."/>
            <person name="Leys S.P."/>
            <person name="Kodjabachian L."/>
            <person name="Le Bivic A."/>
            <person name="Borchiellini C."/>
            <person name="Claverie J.M."/>
            <person name="Renard E."/>
        </authorList>
    </citation>
    <scope>NUCLEOTIDE SEQUENCE [LARGE SCALE GENOMIC DNA]</scope>
    <source>
        <strain evidence="3">SPO-2</strain>
    </source>
</reference>
<dbReference type="PANTHER" id="PTHR21780">
    <property type="entry name" value="TRANSMEMBRANE PROTEIN 209"/>
    <property type="match status" value="1"/>
</dbReference>
<evidence type="ECO:0000313" key="4">
    <source>
        <dbReference type="Proteomes" id="UP001165289"/>
    </source>
</evidence>
<accession>A0AAV7KF42</accession>
<dbReference type="Pfam" id="PF09786">
    <property type="entry name" value="CytochromB561_N"/>
    <property type="match status" value="1"/>
</dbReference>
<sequence>MTRELGVPHHLLQEALAYQRNRTIANQSLYGFLLNASLVFLLSMDLYFLYTFKLLYQIEILWYIEFGLISIFTFNALTSLYAYSTPSKFVINKALSTTQMQLLGLDKSNVQIDDSISSEIPLSPVKTSTPEGSPTSQQLDSLHHSRSRSFTYFPSQHVNQEQLSTSFNQMNLSFTRSYNDEPITDMHSLENYLKSAENSAINNTSLSQSLFDHSNLSLSRSMDHSLTFPNTYQIATHLQNSNADDSQKIEAKVWSQLGIKRNELEIWTENCKLWISMTILHKIIDEIDHYNKILVDLGSPDYQIGLISMSMLRQLAINRQDQLTNLPLLIPYLSLHPNHDYLVNRIRELAKGSDISLYRWNSGGSYKGKKWDSSFPTDAQILIHLFCTYMDSMVPPTLSIADTQPFTSRFFSSAPQRFEDIQGVIAIYQTQILPPNFSILIKEKGLLTVPKGRLNLFHSIVAFLHYCYHKESGMLGQVNLSLLGLNLFTIIGK</sequence>
<evidence type="ECO:0000256" key="1">
    <source>
        <dbReference type="SAM" id="MobiDB-lite"/>
    </source>
</evidence>
<keyword evidence="2" id="KW-1133">Transmembrane helix</keyword>
<name>A0AAV7KF42_9METZ</name>
<organism evidence="3 4">
    <name type="scientific">Oopsacas minuta</name>
    <dbReference type="NCBI Taxonomy" id="111878"/>
    <lineage>
        <taxon>Eukaryota</taxon>
        <taxon>Metazoa</taxon>
        <taxon>Porifera</taxon>
        <taxon>Hexactinellida</taxon>
        <taxon>Hexasterophora</taxon>
        <taxon>Lyssacinosida</taxon>
        <taxon>Leucopsacidae</taxon>
        <taxon>Oopsacas</taxon>
    </lineage>
</organism>
<dbReference type="GO" id="GO:0016020">
    <property type="term" value="C:membrane"/>
    <property type="evidence" value="ECO:0007669"/>
    <property type="project" value="TreeGrafter"/>
</dbReference>
<dbReference type="InterPro" id="IPR019176">
    <property type="entry name" value="Cytochrome_B561-rel"/>
</dbReference>
<feature type="region of interest" description="Disordered" evidence="1">
    <location>
        <begin position="121"/>
        <end position="140"/>
    </location>
</feature>
<feature type="transmembrane region" description="Helical" evidence="2">
    <location>
        <begin position="60"/>
        <end position="83"/>
    </location>
</feature>
<keyword evidence="4" id="KW-1185">Reference proteome</keyword>
<dbReference type="Proteomes" id="UP001165289">
    <property type="component" value="Unassembled WGS sequence"/>
</dbReference>
<keyword evidence="2" id="KW-0812">Transmembrane</keyword>
<dbReference type="EMBL" id="JAKMXF010000066">
    <property type="protein sequence ID" value="KAI6659305.1"/>
    <property type="molecule type" value="Genomic_DNA"/>
</dbReference>
<evidence type="ECO:0008006" key="5">
    <source>
        <dbReference type="Google" id="ProtNLM"/>
    </source>
</evidence>
<dbReference type="AlphaFoldDB" id="A0AAV7KF42"/>
<protein>
    <recommendedName>
        <fullName evidence="5">Transmembrane protein 209</fullName>
    </recommendedName>
</protein>
<comment type="caution">
    <text evidence="3">The sequence shown here is derived from an EMBL/GenBank/DDBJ whole genome shotgun (WGS) entry which is preliminary data.</text>
</comment>
<gene>
    <name evidence="3" type="ORF">LOD99_14976</name>
</gene>
<evidence type="ECO:0000313" key="3">
    <source>
        <dbReference type="EMBL" id="KAI6659305.1"/>
    </source>
</evidence>
<evidence type="ECO:0000256" key="2">
    <source>
        <dbReference type="SAM" id="Phobius"/>
    </source>
</evidence>
<proteinExistence type="predicted"/>